<accession>A0ACB9P002</accession>
<keyword evidence="2" id="KW-1185">Reference proteome</keyword>
<proteinExistence type="predicted"/>
<dbReference type="Proteomes" id="UP001057402">
    <property type="component" value="Chromosome 7"/>
</dbReference>
<comment type="caution">
    <text evidence="1">The sequence shown here is derived from an EMBL/GenBank/DDBJ whole genome shotgun (WGS) entry which is preliminary data.</text>
</comment>
<name>A0ACB9P002_9MYRT</name>
<reference evidence="2" key="1">
    <citation type="journal article" date="2023" name="Front. Plant Sci.">
        <title>Chromosomal-level genome assembly of Melastoma candidum provides insights into trichome evolution.</title>
        <authorList>
            <person name="Zhong Y."/>
            <person name="Wu W."/>
            <person name="Sun C."/>
            <person name="Zou P."/>
            <person name="Liu Y."/>
            <person name="Dai S."/>
            <person name="Zhou R."/>
        </authorList>
    </citation>
    <scope>NUCLEOTIDE SEQUENCE [LARGE SCALE GENOMIC DNA]</scope>
</reference>
<sequence length="347" mass="38649">MESHIGWAAEFVSRKVSEPDRTYVQARSTGQTVLCILLLSVAAAVIFLASYYLIIRKCCPNCHPGSLLSHFSASRWGCDANHDIEGSDDSFIAFSPSLRSRGLDSSLICQMPTFQFSSSGQVTYHQCSHGCMVCLNEFREQDVLKLLPGCGHAFHFDCIDAWLQTNCNCPVCRMSVAGTSAPHLEASLAAPSSSPQDSEIHSGSLTGRGDDDFIVIELWSGDRVISFERQASGCSRREQSISDRYEKTEIEPLDLEQKPCHYDLSMAVEEREQDRSPIQIQQLRRSFSLDSVSDRNLYLQVQAALLQCSEGRKLCRSQEHGRNLRSIIMLPHVHGSKTTVLPVKSKI</sequence>
<protein>
    <submittedName>
        <fullName evidence="1">Uncharacterized protein</fullName>
    </submittedName>
</protein>
<organism evidence="1 2">
    <name type="scientific">Melastoma candidum</name>
    <dbReference type="NCBI Taxonomy" id="119954"/>
    <lineage>
        <taxon>Eukaryota</taxon>
        <taxon>Viridiplantae</taxon>
        <taxon>Streptophyta</taxon>
        <taxon>Embryophyta</taxon>
        <taxon>Tracheophyta</taxon>
        <taxon>Spermatophyta</taxon>
        <taxon>Magnoliopsida</taxon>
        <taxon>eudicotyledons</taxon>
        <taxon>Gunneridae</taxon>
        <taxon>Pentapetalae</taxon>
        <taxon>rosids</taxon>
        <taxon>malvids</taxon>
        <taxon>Myrtales</taxon>
        <taxon>Melastomataceae</taxon>
        <taxon>Melastomatoideae</taxon>
        <taxon>Melastomateae</taxon>
        <taxon>Melastoma</taxon>
    </lineage>
</organism>
<dbReference type="EMBL" id="CM042886">
    <property type="protein sequence ID" value="KAI4341763.1"/>
    <property type="molecule type" value="Genomic_DNA"/>
</dbReference>
<evidence type="ECO:0000313" key="2">
    <source>
        <dbReference type="Proteomes" id="UP001057402"/>
    </source>
</evidence>
<gene>
    <name evidence="1" type="ORF">MLD38_026447</name>
</gene>
<evidence type="ECO:0000313" key="1">
    <source>
        <dbReference type="EMBL" id="KAI4341763.1"/>
    </source>
</evidence>